<reference evidence="1" key="1">
    <citation type="submission" date="2021-06" db="EMBL/GenBank/DDBJ databases">
        <authorList>
            <person name="Kallberg Y."/>
            <person name="Tangrot J."/>
            <person name="Rosling A."/>
        </authorList>
    </citation>
    <scope>NUCLEOTIDE SEQUENCE</scope>
    <source>
        <strain evidence="1">BR232B</strain>
    </source>
</reference>
<accession>A0A9N9F7S5</accession>
<dbReference type="OrthoDB" id="10449380at2759"/>
<organism evidence="1 2">
    <name type="scientific">Paraglomus brasilianum</name>
    <dbReference type="NCBI Taxonomy" id="144538"/>
    <lineage>
        <taxon>Eukaryota</taxon>
        <taxon>Fungi</taxon>
        <taxon>Fungi incertae sedis</taxon>
        <taxon>Mucoromycota</taxon>
        <taxon>Glomeromycotina</taxon>
        <taxon>Glomeromycetes</taxon>
        <taxon>Paraglomerales</taxon>
        <taxon>Paraglomeraceae</taxon>
        <taxon>Paraglomus</taxon>
    </lineage>
</organism>
<name>A0A9N9F7S5_9GLOM</name>
<keyword evidence="2" id="KW-1185">Reference proteome</keyword>
<dbReference type="AlphaFoldDB" id="A0A9N9F7S5"/>
<comment type="caution">
    <text evidence="1">The sequence shown here is derived from an EMBL/GenBank/DDBJ whole genome shotgun (WGS) entry which is preliminary data.</text>
</comment>
<evidence type="ECO:0000313" key="1">
    <source>
        <dbReference type="EMBL" id="CAG8516539.1"/>
    </source>
</evidence>
<dbReference type="Proteomes" id="UP000789739">
    <property type="component" value="Unassembled WGS sequence"/>
</dbReference>
<sequence length="198" mass="22418">MSSMIRRNRGRKSKIPAPAKLDFTGKSAVMVVDKKSTRTKKSVKKDCSKCKKMLPVTDSLENSVDILENSSKELIHVGDCNKNDIGFVTKDDIDRKELATMSPNEPAISTSFSRLRLGQKRRTVPKELDFTGYNPIMVVERLEKRRIAEEDECKTVVNYGIGREKLAQMTTEELRGYAKFFATALTKINLNQPNNRNS</sequence>
<protein>
    <submittedName>
        <fullName evidence="1">4156_t:CDS:1</fullName>
    </submittedName>
</protein>
<gene>
    <name evidence="1" type="ORF">PBRASI_LOCUS3395</name>
</gene>
<dbReference type="EMBL" id="CAJVPI010000304">
    <property type="protein sequence ID" value="CAG8516539.1"/>
    <property type="molecule type" value="Genomic_DNA"/>
</dbReference>
<evidence type="ECO:0000313" key="2">
    <source>
        <dbReference type="Proteomes" id="UP000789739"/>
    </source>
</evidence>
<proteinExistence type="predicted"/>